<organism evidence="1 2">
    <name type="scientific">Actinopolymorpha cephalotaxi</name>
    <dbReference type="NCBI Taxonomy" id="504797"/>
    <lineage>
        <taxon>Bacteria</taxon>
        <taxon>Bacillati</taxon>
        <taxon>Actinomycetota</taxon>
        <taxon>Actinomycetes</taxon>
        <taxon>Propionibacteriales</taxon>
        <taxon>Actinopolymorphaceae</taxon>
        <taxon>Actinopolymorpha</taxon>
    </lineage>
</organism>
<dbReference type="AlphaFoldDB" id="A0A1I2M8F1"/>
<reference evidence="1 2" key="1">
    <citation type="submission" date="2016-10" db="EMBL/GenBank/DDBJ databases">
        <authorList>
            <person name="de Groot N.N."/>
        </authorList>
    </citation>
    <scope>NUCLEOTIDE SEQUENCE [LARGE SCALE GENOMIC DNA]</scope>
    <source>
        <strain evidence="1 2">CPCC 202808</strain>
    </source>
</reference>
<dbReference type="Proteomes" id="UP000199052">
    <property type="component" value="Unassembled WGS sequence"/>
</dbReference>
<accession>A0A1I2M8F1</accession>
<evidence type="ECO:0000313" key="1">
    <source>
        <dbReference type="EMBL" id="SFF85481.1"/>
    </source>
</evidence>
<dbReference type="EMBL" id="FOOI01000002">
    <property type="protein sequence ID" value="SFF85481.1"/>
    <property type="molecule type" value="Genomic_DNA"/>
</dbReference>
<name>A0A1I2M8F1_9ACTN</name>
<proteinExistence type="predicted"/>
<gene>
    <name evidence="1" type="ORF">SAMN05421678_102408</name>
</gene>
<sequence length="277" mass="30592">MGHTRRAIASVAAIGALAVIPALPRDGGASAATRVTRTETVSDVKPALPVSHAPRARALPPAHAAASPKVAAWGREQTPQPPRLPRNFRGTGKWIVRDLGITVPFRWQGRNGNSQMVAGGPQYPIWFTNLIYHNTLYTLTYKWPGLTVHTCSKIPGFSLETLNGLLAGSRFVGPEILQRKQLRYVDHWRVGIVVPQLPPGLWPRLPIALGDIYVDQRDRTTFWELLQFGLQNLYDPQLDEWAQMNTFEHRPGRVSLPRRCLSATSTPGLLGTLKPAG</sequence>
<evidence type="ECO:0000313" key="2">
    <source>
        <dbReference type="Proteomes" id="UP000199052"/>
    </source>
</evidence>
<protein>
    <submittedName>
        <fullName evidence="1">Uncharacterized protein</fullName>
    </submittedName>
</protein>